<dbReference type="InterPro" id="IPR001752">
    <property type="entry name" value="Kinesin_motor_dom"/>
</dbReference>
<keyword evidence="2" id="KW-0067">ATP-binding</keyword>
<accession>B4NI45</accession>
<dbReference type="SUPFAM" id="SSF52540">
    <property type="entry name" value="P-loop containing nucleoside triphosphate hydrolases"/>
    <property type="match status" value="1"/>
</dbReference>
<feature type="coiled-coil region" evidence="3">
    <location>
        <begin position="288"/>
        <end position="320"/>
    </location>
</feature>
<protein>
    <recommendedName>
        <fullName evidence="4">Kinesin motor domain-containing protein</fullName>
    </recommendedName>
</protein>
<evidence type="ECO:0000256" key="1">
    <source>
        <dbReference type="ARBA" id="ARBA00022741"/>
    </source>
</evidence>
<dbReference type="GO" id="GO:0003777">
    <property type="term" value="F:microtubule motor activity"/>
    <property type="evidence" value="ECO:0007669"/>
    <property type="project" value="InterPro"/>
</dbReference>
<feature type="domain" description="Kinesin motor" evidence="4">
    <location>
        <begin position="114"/>
        <end position="243"/>
    </location>
</feature>
<dbReference type="Proteomes" id="UP000007798">
    <property type="component" value="Unassembled WGS sequence"/>
</dbReference>
<dbReference type="OrthoDB" id="7855676at2759"/>
<keyword evidence="6" id="KW-1185">Reference proteome</keyword>
<keyword evidence="1" id="KW-0547">Nucleotide-binding</keyword>
<dbReference type="AlphaFoldDB" id="B4NI45"/>
<evidence type="ECO:0000256" key="3">
    <source>
        <dbReference type="SAM" id="Coils"/>
    </source>
</evidence>
<evidence type="ECO:0000256" key="2">
    <source>
        <dbReference type="ARBA" id="ARBA00022840"/>
    </source>
</evidence>
<evidence type="ECO:0000313" key="5">
    <source>
        <dbReference type="EMBL" id="EDW84737.2"/>
    </source>
</evidence>
<sequence length="504" mass="58626">MYRHKTCSLFNVKVYLFRKLSALSPNQRDVYKEAVTGVLEQVLQGNASTIFNYGNWPNYTNHGDSHEPNDVVRQIIQQLFRHVAEFSVSIKHLQMNHTDGQFAKESDGKIPNVLNEHFVSSPDDVFIYMEKVMQTFLNNDQDKNCDSFAHVVFTLNVGQRKMAKTKNQKLLGKLQLVHLMSLDACAGSFLLKNDESSIREVLKIVRALANNPKTHLRYHNIRLTHLLNDLLLASTETIVIINYTEMPQFHMMLMGPLKSPSSSVVNSDPQGELWKEQYMKEHKKYMCLKEKVLNLDLWNRDLTKLEAKQLDELLEILEQQSSNGNSRSTSFNYGCMESTMNNDPGKRLELCALANNEKPKAPLQIRKEIEKIQLEIKHSADEMLELQEVVEQVGRHNRHNEEQLVQKDLMLDKLNDKLVKANDELRRQKMAFLQKLNEYSEKFSELWKEQCRAMKLQEKQHEQQLTEMFDSLCEELHNSHKMELLELCQQITKPAIEKEPTSQL</sequence>
<dbReference type="InterPro" id="IPR027417">
    <property type="entry name" value="P-loop_NTPase"/>
</dbReference>
<gene>
    <name evidence="5" type="primary">Dwil\GK18937</name>
    <name evidence="5" type="ORF">Dwil_GK18937</name>
</gene>
<dbReference type="HOGENOM" id="CLU_047466_0_0_1"/>
<feature type="coiled-coil region" evidence="3">
    <location>
        <begin position="369"/>
        <end position="442"/>
    </location>
</feature>
<organism evidence="5 6">
    <name type="scientific">Drosophila willistoni</name>
    <name type="common">Fruit fly</name>
    <dbReference type="NCBI Taxonomy" id="7260"/>
    <lineage>
        <taxon>Eukaryota</taxon>
        <taxon>Metazoa</taxon>
        <taxon>Ecdysozoa</taxon>
        <taxon>Arthropoda</taxon>
        <taxon>Hexapoda</taxon>
        <taxon>Insecta</taxon>
        <taxon>Pterygota</taxon>
        <taxon>Neoptera</taxon>
        <taxon>Endopterygota</taxon>
        <taxon>Diptera</taxon>
        <taxon>Brachycera</taxon>
        <taxon>Muscomorpha</taxon>
        <taxon>Ephydroidea</taxon>
        <taxon>Drosophilidae</taxon>
        <taxon>Drosophila</taxon>
        <taxon>Sophophora</taxon>
    </lineage>
</organism>
<keyword evidence="3" id="KW-0175">Coiled coil</keyword>
<reference evidence="5 6" key="1">
    <citation type="journal article" date="2007" name="Nature">
        <title>Evolution of genes and genomes on the Drosophila phylogeny.</title>
        <authorList>
            <consortium name="Drosophila 12 Genomes Consortium"/>
            <person name="Clark A.G."/>
            <person name="Eisen M.B."/>
            <person name="Smith D.R."/>
            <person name="Bergman C.M."/>
            <person name="Oliver B."/>
            <person name="Markow T.A."/>
            <person name="Kaufman T.C."/>
            <person name="Kellis M."/>
            <person name="Gelbart W."/>
            <person name="Iyer V.N."/>
            <person name="Pollard D.A."/>
            <person name="Sackton T.B."/>
            <person name="Larracuente A.M."/>
            <person name="Singh N.D."/>
            <person name="Abad J.P."/>
            <person name="Abt D.N."/>
            <person name="Adryan B."/>
            <person name="Aguade M."/>
            <person name="Akashi H."/>
            <person name="Anderson W.W."/>
            <person name="Aquadro C.F."/>
            <person name="Ardell D.H."/>
            <person name="Arguello R."/>
            <person name="Artieri C.G."/>
            <person name="Barbash D.A."/>
            <person name="Barker D."/>
            <person name="Barsanti P."/>
            <person name="Batterham P."/>
            <person name="Batzoglou S."/>
            <person name="Begun D."/>
            <person name="Bhutkar A."/>
            <person name="Blanco E."/>
            <person name="Bosak S.A."/>
            <person name="Bradley R.K."/>
            <person name="Brand A.D."/>
            <person name="Brent M.R."/>
            <person name="Brooks A.N."/>
            <person name="Brown R.H."/>
            <person name="Butlin R.K."/>
            <person name="Caggese C."/>
            <person name="Calvi B.R."/>
            <person name="Bernardo de Carvalho A."/>
            <person name="Caspi A."/>
            <person name="Castrezana S."/>
            <person name="Celniker S.E."/>
            <person name="Chang J.L."/>
            <person name="Chapple C."/>
            <person name="Chatterji S."/>
            <person name="Chinwalla A."/>
            <person name="Civetta A."/>
            <person name="Clifton S.W."/>
            <person name="Comeron J.M."/>
            <person name="Costello J.C."/>
            <person name="Coyne J.A."/>
            <person name="Daub J."/>
            <person name="David R.G."/>
            <person name="Delcher A.L."/>
            <person name="Delehaunty K."/>
            <person name="Do C.B."/>
            <person name="Ebling H."/>
            <person name="Edwards K."/>
            <person name="Eickbush T."/>
            <person name="Evans J.D."/>
            <person name="Filipski A."/>
            <person name="Findeiss S."/>
            <person name="Freyhult E."/>
            <person name="Fulton L."/>
            <person name="Fulton R."/>
            <person name="Garcia A.C."/>
            <person name="Gardiner A."/>
            <person name="Garfield D.A."/>
            <person name="Garvin B.E."/>
            <person name="Gibson G."/>
            <person name="Gilbert D."/>
            <person name="Gnerre S."/>
            <person name="Godfrey J."/>
            <person name="Good R."/>
            <person name="Gotea V."/>
            <person name="Gravely B."/>
            <person name="Greenberg A.J."/>
            <person name="Griffiths-Jones S."/>
            <person name="Gross S."/>
            <person name="Guigo R."/>
            <person name="Gustafson E.A."/>
            <person name="Haerty W."/>
            <person name="Hahn M.W."/>
            <person name="Halligan D.L."/>
            <person name="Halpern A.L."/>
            <person name="Halter G.M."/>
            <person name="Han M.V."/>
            <person name="Heger A."/>
            <person name="Hillier L."/>
            <person name="Hinrichs A.S."/>
            <person name="Holmes I."/>
            <person name="Hoskins R.A."/>
            <person name="Hubisz M.J."/>
            <person name="Hultmark D."/>
            <person name="Huntley M.A."/>
            <person name="Jaffe D.B."/>
            <person name="Jagadeeshan S."/>
            <person name="Jeck W.R."/>
            <person name="Johnson J."/>
            <person name="Jones C.D."/>
            <person name="Jordan W.C."/>
            <person name="Karpen G.H."/>
            <person name="Kataoka E."/>
            <person name="Keightley P.D."/>
            <person name="Kheradpour P."/>
            <person name="Kirkness E.F."/>
            <person name="Koerich L.B."/>
            <person name="Kristiansen K."/>
            <person name="Kudrna D."/>
            <person name="Kulathinal R.J."/>
            <person name="Kumar S."/>
            <person name="Kwok R."/>
            <person name="Lander E."/>
            <person name="Langley C.H."/>
            <person name="Lapoint R."/>
            <person name="Lazzaro B.P."/>
            <person name="Lee S.J."/>
            <person name="Levesque L."/>
            <person name="Li R."/>
            <person name="Lin C.F."/>
            <person name="Lin M.F."/>
            <person name="Lindblad-Toh K."/>
            <person name="Llopart A."/>
            <person name="Long M."/>
            <person name="Low L."/>
            <person name="Lozovsky E."/>
            <person name="Lu J."/>
            <person name="Luo M."/>
            <person name="Machado C.A."/>
            <person name="Makalowski W."/>
            <person name="Marzo M."/>
            <person name="Matsuda M."/>
            <person name="Matzkin L."/>
            <person name="McAllister B."/>
            <person name="McBride C.S."/>
            <person name="McKernan B."/>
            <person name="McKernan K."/>
            <person name="Mendez-Lago M."/>
            <person name="Minx P."/>
            <person name="Mollenhauer M.U."/>
            <person name="Montooth K."/>
            <person name="Mount S.M."/>
            <person name="Mu X."/>
            <person name="Myers E."/>
            <person name="Negre B."/>
            <person name="Newfeld S."/>
            <person name="Nielsen R."/>
            <person name="Noor M.A."/>
            <person name="O'Grady P."/>
            <person name="Pachter L."/>
            <person name="Papaceit M."/>
            <person name="Parisi M.J."/>
            <person name="Parisi M."/>
            <person name="Parts L."/>
            <person name="Pedersen J.S."/>
            <person name="Pesole G."/>
            <person name="Phillippy A.M."/>
            <person name="Ponting C.P."/>
            <person name="Pop M."/>
            <person name="Porcelli D."/>
            <person name="Powell J.R."/>
            <person name="Prohaska S."/>
            <person name="Pruitt K."/>
            <person name="Puig M."/>
            <person name="Quesneville H."/>
            <person name="Ram K.R."/>
            <person name="Rand D."/>
            <person name="Rasmussen M.D."/>
            <person name="Reed L.K."/>
            <person name="Reenan R."/>
            <person name="Reily A."/>
            <person name="Remington K.A."/>
            <person name="Rieger T.T."/>
            <person name="Ritchie M.G."/>
            <person name="Robin C."/>
            <person name="Rogers Y.H."/>
            <person name="Rohde C."/>
            <person name="Rozas J."/>
            <person name="Rubenfield M.J."/>
            <person name="Ruiz A."/>
            <person name="Russo S."/>
            <person name="Salzberg S.L."/>
            <person name="Sanchez-Gracia A."/>
            <person name="Saranga D.J."/>
            <person name="Sato H."/>
            <person name="Schaeffer S.W."/>
            <person name="Schatz M.C."/>
            <person name="Schlenke T."/>
            <person name="Schwartz R."/>
            <person name="Segarra C."/>
            <person name="Singh R.S."/>
            <person name="Sirot L."/>
            <person name="Sirota M."/>
            <person name="Sisneros N.B."/>
            <person name="Smith C.D."/>
            <person name="Smith T.F."/>
            <person name="Spieth J."/>
            <person name="Stage D.E."/>
            <person name="Stark A."/>
            <person name="Stephan W."/>
            <person name="Strausberg R.L."/>
            <person name="Strempel S."/>
            <person name="Sturgill D."/>
            <person name="Sutton G."/>
            <person name="Sutton G.G."/>
            <person name="Tao W."/>
            <person name="Teichmann S."/>
            <person name="Tobari Y.N."/>
            <person name="Tomimura Y."/>
            <person name="Tsolas J.M."/>
            <person name="Valente V.L."/>
            <person name="Venter E."/>
            <person name="Venter J.C."/>
            <person name="Vicario S."/>
            <person name="Vieira F.G."/>
            <person name="Vilella A.J."/>
            <person name="Villasante A."/>
            <person name="Walenz B."/>
            <person name="Wang J."/>
            <person name="Wasserman M."/>
            <person name="Watts T."/>
            <person name="Wilson D."/>
            <person name="Wilson R.K."/>
            <person name="Wing R.A."/>
            <person name="Wolfner M.F."/>
            <person name="Wong A."/>
            <person name="Wong G.K."/>
            <person name="Wu C.I."/>
            <person name="Wu G."/>
            <person name="Yamamoto D."/>
            <person name="Yang H.P."/>
            <person name="Yang S.P."/>
            <person name="Yorke J.A."/>
            <person name="Yoshida K."/>
            <person name="Zdobnov E."/>
            <person name="Zhang P."/>
            <person name="Zhang Y."/>
            <person name="Zimin A.V."/>
            <person name="Baldwin J."/>
            <person name="Abdouelleil A."/>
            <person name="Abdulkadir J."/>
            <person name="Abebe A."/>
            <person name="Abera B."/>
            <person name="Abreu J."/>
            <person name="Acer S.C."/>
            <person name="Aftuck L."/>
            <person name="Alexander A."/>
            <person name="An P."/>
            <person name="Anderson E."/>
            <person name="Anderson S."/>
            <person name="Arachi H."/>
            <person name="Azer M."/>
            <person name="Bachantsang P."/>
            <person name="Barry A."/>
            <person name="Bayul T."/>
            <person name="Berlin A."/>
            <person name="Bessette D."/>
            <person name="Bloom T."/>
            <person name="Blye J."/>
            <person name="Boguslavskiy L."/>
            <person name="Bonnet C."/>
            <person name="Boukhgalter B."/>
            <person name="Bourzgui I."/>
            <person name="Brown A."/>
            <person name="Cahill P."/>
            <person name="Channer S."/>
            <person name="Cheshatsang Y."/>
            <person name="Chuda L."/>
            <person name="Citroen M."/>
            <person name="Collymore A."/>
            <person name="Cooke P."/>
            <person name="Costello M."/>
            <person name="D'Aco K."/>
            <person name="Daza R."/>
            <person name="De Haan G."/>
            <person name="DeGray S."/>
            <person name="DeMaso C."/>
            <person name="Dhargay N."/>
            <person name="Dooley K."/>
            <person name="Dooley E."/>
            <person name="Doricent M."/>
            <person name="Dorje P."/>
            <person name="Dorjee K."/>
            <person name="Dupes A."/>
            <person name="Elong R."/>
            <person name="Falk J."/>
            <person name="Farina A."/>
            <person name="Faro S."/>
            <person name="Ferguson D."/>
            <person name="Fisher S."/>
            <person name="Foley C.D."/>
            <person name="Franke A."/>
            <person name="Friedrich D."/>
            <person name="Gadbois L."/>
            <person name="Gearin G."/>
            <person name="Gearin C.R."/>
            <person name="Giannoukos G."/>
            <person name="Goode T."/>
            <person name="Graham J."/>
            <person name="Grandbois E."/>
            <person name="Grewal S."/>
            <person name="Gyaltsen K."/>
            <person name="Hafez N."/>
            <person name="Hagos B."/>
            <person name="Hall J."/>
            <person name="Henson C."/>
            <person name="Hollinger A."/>
            <person name="Honan T."/>
            <person name="Huard M.D."/>
            <person name="Hughes L."/>
            <person name="Hurhula B."/>
            <person name="Husby M.E."/>
            <person name="Kamat A."/>
            <person name="Kanga B."/>
            <person name="Kashin S."/>
            <person name="Khazanovich D."/>
            <person name="Kisner P."/>
            <person name="Lance K."/>
            <person name="Lara M."/>
            <person name="Lee W."/>
            <person name="Lennon N."/>
            <person name="Letendre F."/>
            <person name="LeVine R."/>
            <person name="Lipovsky A."/>
            <person name="Liu X."/>
            <person name="Liu J."/>
            <person name="Liu S."/>
            <person name="Lokyitsang T."/>
            <person name="Lokyitsang Y."/>
            <person name="Lubonja R."/>
            <person name="Lui A."/>
            <person name="MacDonald P."/>
            <person name="Magnisalis V."/>
            <person name="Maru K."/>
            <person name="Matthews C."/>
            <person name="McCusker W."/>
            <person name="McDonough S."/>
            <person name="Mehta T."/>
            <person name="Meldrim J."/>
            <person name="Meneus L."/>
            <person name="Mihai O."/>
            <person name="Mihalev A."/>
            <person name="Mihova T."/>
            <person name="Mittelman R."/>
            <person name="Mlenga V."/>
            <person name="Montmayeur A."/>
            <person name="Mulrain L."/>
            <person name="Navidi A."/>
            <person name="Naylor J."/>
            <person name="Negash T."/>
            <person name="Nguyen T."/>
            <person name="Nguyen N."/>
            <person name="Nicol R."/>
            <person name="Norbu C."/>
            <person name="Norbu N."/>
            <person name="Novod N."/>
            <person name="O'Neill B."/>
            <person name="Osman S."/>
            <person name="Markiewicz E."/>
            <person name="Oyono O.L."/>
            <person name="Patti C."/>
            <person name="Phunkhang P."/>
            <person name="Pierre F."/>
            <person name="Priest M."/>
            <person name="Raghuraman S."/>
            <person name="Rege F."/>
            <person name="Reyes R."/>
            <person name="Rise C."/>
            <person name="Rogov P."/>
            <person name="Ross K."/>
            <person name="Ryan E."/>
            <person name="Settipalli S."/>
            <person name="Shea T."/>
            <person name="Sherpa N."/>
            <person name="Shi L."/>
            <person name="Shih D."/>
            <person name="Sparrow T."/>
            <person name="Spaulding J."/>
            <person name="Stalker J."/>
            <person name="Stange-Thomann N."/>
            <person name="Stavropoulos S."/>
            <person name="Stone C."/>
            <person name="Strader C."/>
            <person name="Tesfaye S."/>
            <person name="Thomson T."/>
            <person name="Thoulutsang Y."/>
            <person name="Thoulutsang D."/>
            <person name="Topham K."/>
            <person name="Topping I."/>
            <person name="Tsamla T."/>
            <person name="Vassiliev H."/>
            <person name="Vo A."/>
            <person name="Wangchuk T."/>
            <person name="Wangdi T."/>
            <person name="Weiand M."/>
            <person name="Wilkinson J."/>
            <person name="Wilson A."/>
            <person name="Yadav S."/>
            <person name="Young G."/>
            <person name="Yu Q."/>
            <person name="Zembek L."/>
            <person name="Zhong D."/>
            <person name="Zimmer A."/>
            <person name="Zwirko Z."/>
            <person name="Jaffe D.B."/>
            <person name="Alvarez P."/>
            <person name="Brockman W."/>
            <person name="Butler J."/>
            <person name="Chin C."/>
            <person name="Gnerre S."/>
            <person name="Grabherr M."/>
            <person name="Kleber M."/>
            <person name="Mauceli E."/>
            <person name="MacCallum I."/>
        </authorList>
    </citation>
    <scope>NUCLEOTIDE SEQUENCE [LARGE SCALE GENOMIC DNA]</scope>
    <source>
        <strain evidence="6">Tucson 14030-0811.24</strain>
    </source>
</reference>
<dbReference type="Gene3D" id="3.40.850.10">
    <property type="entry name" value="Kinesin motor domain"/>
    <property type="match status" value="1"/>
</dbReference>
<dbReference type="InterPro" id="IPR036961">
    <property type="entry name" value="Kinesin_motor_dom_sf"/>
</dbReference>
<proteinExistence type="predicted"/>
<evidence type="ECO:0000313" key="6">
    <source>
        <dbReference type="Proteomes" id="UP000007798"/>
    </source>
</evidence>
<dbReference type="eggNOG" id="KOG0240">
    <property type="taxonomic scope" value="Eukaryota"/>
</dbReference>
<dbReference type="EMBL" id="CH964272">
    <property type="protein sequence ID" value="EDW84737.2"/>
    <property type="molecule type" value="Genomic_DNA"/>
</dbReference>
<dbReference type="GO" id="GO:0008017">
    <property type="term" value="F:microtubule binding"/>
    <property type="evidence" value="ECO:0007669"/>
    <property type="project" value="InterPro"/>
</dbReference>
<dbReference type="GO" id="GO:0007018">
    <property type="term" value="P:microtubule-based movement"/>
    <property type="evidence" value="ECO:0007669"/>
    <property type="project" value="InterPro"/>
</dbReference>
<dbReference type="Pfam" id="PF00225">
    <property type="entry name" value="Kinesin"/>
    <property type="match status" value="1"/>
</dbReference>
<dbReference type="STRING" id="7260.B4NI45"/>
<name>B4NI45_DROWI</name>
<dbReference type="GO" id="GO:0005524">
    <property type="term" value="F:ATP binding"/>
    <property type="evidence" value="ECO:0007669"/>
    <property type="project" value="UniProtKB-KW"/>
</dbReference>
<dbReference type="InParanoid" id="B4NI45"/>
<evidence type="ECO:0000259" key="4">
    <source>
        <dbReference type="Pfam" id="PF00225"/>
    </source>
</evidence>